<organism evidence="2 3">
    <name type="scientific">Mycena rosella</name>
    <name type="common">Pink bonnet</name>
    <name type="synonym">Agaricus rosellus</name>
    <dbReference type="NCBI Taxonomy" id="1033263"/>
    <lineage>
        <taxon>Eukaryota</taxon>
        <taxon>Fungi</taxon>
        <taxon>Dikarya</taxon>
        <taxon>Basidiomycota</taxon>
        <taxon>Agaricomycotina</taxon>
        <taxon>Agaricomycetes</taxon>
        <taxon>Agaricomycetidae</taxon>
        <taxon>Agaricales</taxon>
        <taxon>Marasmiineae</taxon>
        <taxon>Mycenaceae</taxon>
        <taxon>Mycena</taxon>
    </lineage>
</organism>
<dbReference type="InterPro" id="IPR052711">
    <property type="entry name" value="Zinc_ADH-like"/>
</dbReference>
<dbReference type="CDD" id="cd08276">
    <property type="entry name" value="MDR7"/>
    <property type="match status" value="1"/>
</dbReference>
<dbReference type="SMART" id="SM00829">
    <property type="entry name" value="PKS_ER"/>
    <property type="match status" value="1"/>
</dbReference>
<proteinExistence type="predicted"/>
<reference evidence="2" key="1">
    <citation type="submission" date="2023-03" db="EMBL/GenBank/DDBJ databases">
        <title>Massive genome expansion in bonnet fungi (Mycena s.s.) driven by repeated elements and novel gene families across ecological guilds.</title>
        <authorList>
            <consortium name="Lawrence Berkeley National Laboratory"/>
            <person name="Harder C.B."/>
            <person name="Miyauchi S."/>
            <person name="Viragh M."/>
            <person name="Kuo A."/>
            <person name="Thoen E."/>
            <person name="Andreopoulos B."/>
            <person name="Lu D."/>
            <person name="Skrede I."/>
            <person name="Drula E."/>
            <person name="Henrissat B."/>
            <person name="Morin E."/>
            <person name="Kohler A."/>
            <person name="Barry K."/>
            <person name="LaButti K."/>
            <person name="Morin E."/>
            <person name="Salamov A."/>
            <person name="Lipzen A."/>
            <person name="Mereny Z."/>
            <person name="Hegedus B."/>
            <person name="Baldrian P."/>
            <person name="Stursova M."/>
            <person name="Weitz H."/>
            <person name="Taylor A."/>
            <person name="Grigoriev I.V."/>
            <person name="Nagy L.G."/>
            <person name="Martin F."/>
            <person name="Kauserud H."/>
        </authorList>
    </citation>
    <scope>NUCLEOTIDE SEQUENCE</scope>
    <source>
        <strain evidence="2">CBHHK067</strain>
    </source>
</reference>
<dbReference type="InterPro" id="IPR020843">
    <property type="entry name" value="ER"/>
</dbReference>
<dbReference type="InterPro" id="IPR013149">
    <property type="entry name" value="ADH-like_C"/>
</dbReference>
<comment type="caution">
    <text evidence="2">The sequence shown here is derived from an EMBL/GenBank/DDBJ whole genome shotgun (WGS) entry which is preliminary data.</text>
</comment>
<sequence>MALPQTTKHYYLPKIDGSFSTLTLTSSPLPPVQANEALVKIHAVSLQARDLLIAQGAFPSDPNLIPCSDMAGEIVAVGEEVSDWVVGDRVCSNFFLDYVAGDLTPDTINSSLGAEVPGVLTEYRVLPVRALVRIPAHLSYAEASTLPCAALTAFNALRGPEPVKAGDTILIPGTSGVSMFALQFAVAMGAHAIVTSSSDEKLVQAKALGATHTLNYRTTPAWDIEVLKLTNGVGADLVLEFGGPETLERSMNATRMVGNIAIIAGAFGVKETPMPNIFMPIIMKSLRLRGITIGSVELFRQMNAFMSEHGIRPIIAKEFRFEEAQEAYTYLASQAQVGKVVIRI</sequence>
<dbReference type="Gene3D" id="3.90.180.10">
    <property type="entry name" value="Medium-chain alcohol dehydrogenases, catalytic domain"/>
    <property type="match status" value="1"/>
</dbReference>
<dbReference type="InterPro" id="IPR011032">
    <property type="entry name" value="GroES-like_sf"/>
</dbReference>
<dbReference type="GO" id="GO:0016491">
    <property type="term" value="F:oxidoreductase activity"/>
    <property type="evidence" value="ECO:0007669"/>
    <property type="project" value="InterPro"/>
</dbReference>
<dbReference type="InterPro" id="IPR013154">
    <property type="entry name" value="ADH-like_N"/>
</dbReference>
<dbReference type="PANTHER" id="PTHR45033:SF2">
    <property type="entry name" value="ZINC-TYPE ALCOHOL DEHYDROGENASE-LIKE PROTEIN C1773.06C"/>
    <property type="match status" value="1"/>
</dbReference>
<dbReference type="Proteomes" id="UP001221757">
    <property type="component" value="Unassembled WGS sequence"/>
</dbReference>
<evidence type="ECO:0000259" key="1">
    <source>
        <dbReference type="SMART" id="SM00829"/>
    </source>
</evidence>
<dbReference type="SUPFAM" id="SSF51735">
    <property type="entry name" value="NAD(P)-binding Rossmann-fold domains"/>
    <property type="match status" value="1"/>
</dbReference>
<dbReference type="SUPFAM" id="SSF50129">
    <property type="entry name" value="GroES-like"/>
    <property type="match status" value="1"/>
</dbReference>
<gene>
    <name evidence="2" type="ORF">B0H17DRAFT_119506</name>
</gene>
<dbReference type="InterPro" id="IPR036291">
    <property type="entry name" value="NAD(P)-bd_dom_sf"/>
</dbReference>
<evidence type="ECO:0000313" key="2">
    <source>
        <dbReference type="EMBL" id="KAJ7702776.1"/>
    </source>
</evidence>
<feature type="domain" description="Enoyl reductase (ER)" evidence="1">
    <location>
        <begin position="17"/>
        <end position="342"/>
    </location>
</feature>
<dbReference type="AlphaFoldDB" id="A0AAD7DYM4"/>
<evidence type="ECO:0000313" key="3">
    <source>
        <dbReference type="Proteomes" id="UP001221757"/>
    </source>
</evidence>
<protein>
    <submittedName>
        <fullName evidence="2">NAD-P-binding protein</fullName>
    </submittedName>
</protein>
<name>A0AAD7DYM4_MYCRO</name>
<dbReference type="Gene3D" id="3.40.50.720">
    <property type="entry name" value="NAD(P)-binding Rossmann-like Domain"/>
    <property type="match status" value="1"/>
</dbReference>
<accession>A0AAD7DYM4</accession>
<keyword evidence="3" id="KW-1185">Reference proteome</keyword>
<dbReference type="PANTHER" id="PTHR45033">
    <property type="match status" value="1"/>
</dbReference>
<dbReference type="EMBL" id="JARKIE010000014">
    <property type="protein sequence ID" value="KAJ7702776.1"/>
    <property type="molecule type" value="Genomic_DNA"/>
</dbReference>
<dbReference type="Pfam" id="PF08240">
    <property type="entry name" value="ADH_N"/>
    <property type="match status" value="1"/>
</dbReference>
<dbReference type="Pfam" id="PF00107">
    <property type="entry name" value="ADH_zinc_N"/>
    <property type="match status" value="1"/>
</dbReference>